<evidence type="ECO:0000256" key="7">
    <source>
        <dbReference type="ARBA" id="ARBA00023004"/>
    </source>
</evidence>
<dbReference type="AlphaFoldDB" id="A0A0H2X7Z6"/>
<feature type="transmembrane region" description="Helical" evidence="10">
    <location>
        <begin position="603"/>
        <end position="623"/>
    </location>
</feature>
<comment type="similarity">
    <text evidence="2">Belongs to the oxidase-dependent Fe transporter (OFeT) (TC 9.A.10.1) family.</text>
</comment>
<dbReference type="GO" id="GO:0020037">
    <property type="term" value="F:heme binding"/>
    <property type="evidence" value="ECO:0007669"/>
    <property type="project" value="InterPro"/>
</dbReference>
<evidence type="ECO:0000256" key="3">
    <source>
        <dbReference type="ARBA" id="ARBA00022617"/>
    </source>
</evidence>
<dbReference type="InterPro" id="IPR004923">
    <property type="entry name" value="FTR1/Fip1/EfeU"/>
</dbReference>
<evidence type="ECO:0000313" key="12">
    <source>
        <dbReference type="EMBL" id="AAY49349.1"/>
    </source>
</evidence>
<evidence type="ECO:0000256" key="2">
    <source>
        <dbReference type="ARBA" id="ARBA00008333"/>
    </source>
</evidence>
<dbReference type="GO" id="GO:0033573">
    <property type="term" value="C:high-affinity iron permease complex"/>
    <property type="evidence" value="ECO:0007669"/>
    <property type="project" value="InterPro"/>
</dbReference>
<dbReference type="PANTHER" id="PTHR31632">
    <property type="entry name" value="IRON TRANSPORTER FTH1"/>
    <property type="match status" value="1"/>
</dbReference>
<gene>
    <name evidence="12" type="ordered locus">XC_2295</name>
</gene>
<proteinExistence type="inferred from homology"/>
<dbReference type="KEGG" id="xcb:XC_2295"/>
<protein>
    <submittedName>
        <fullName evidence="12">Putative high-affinity Fe2+/Pb2+ permease</fullName>
    </submittedName>
</protein>
<evidence type="ECO:0000259" key="11">
    <source>
        <dbReference type="PROSITE" id="PS51007"/>
    </source>
</evidence>
<keyword evidence="4 10" id="KW-0812">Transmembrane</keyword>
<keyword evidence="5 9" id="KW-0479">Metal-binding</keyword>
<dbReference type="GO" id="GO:0046872">
    <property type="term" value="F:metal ion binding"/>
    <property type="evidence" value="ECO:0007669"/>
    <property type="project" value="UniProtKB-KW"/>
</dbReference>
<dbReference type="Pfam" id="PF13442">
    <property type="entry name" value="Cytochrome_CBB3"/>
    <property type="match status" value="1"/>
</dbReference>
<evidence type="ECO:0000256" key="6">
    <source>
        <dbReference type="ARBA" id="ARBA00022989"/>
    </source>
</evidence>
<feature type="domain" description="Cytochrome c" evidence="11">
    <location>
        <begin position="168"/>
        <end position="255"/>
    </location>
</feature>
<dbReference type="GO" id="GO:0015093">
    <property type="term" value="F:ferrous iron transmembrane transporter activity"/>
    <property type="evidence" value="ECO:0007669"/>
    <property type="project" value="TreeGrafter"/>
</dbReference>
<evidence type="ECO:0000256" key="8">
    <source>
        <dbReference type="ARBA" id="ARBA00023136"/>
    </source>
</evidence>
<feature type="transmembrane region" description="Helical" evidence="10">
    <location>
        <begin position="462"/>
        <end position="484"/>
    </location>
</feature>
<dbReference type="SUPFAM" id="SSF46626">
    <property type="entry name" value="Cytochrome c"/>
    <property type="match status" value="1"/>
</dbReference>
<reference evidence="12 13" key="1">
    <citation type="journal article" date="2005" name="Genome Res.">
        <title>Comparative and functional genomic analyses of the pathogenicity of phytopathogen Xanthomonas campestris pv. campestris.</title>
        <authorList>
            <person name="Qian W."/>
            <person name="Jia Y."/>
            <person name="Ren S.X."/>
            <person name="He Y.Q."/>
            <person name="Feng J.X."/>
            <person name="Lu L.F."/>
            <person name="Sun Q."/>
            <person name="Ying G."/>
            <person name="Tang D.J."/>
            <person name="Tang H."/>
            <person name="Wu W."/>
            <person name="Hao P."/>
            <person name="Wang L."/>
            <person name="Jiang B.L."/>
            <person name="Zeng S."/>
            <person name="Gu W.Y."/>
            <person name="Lu G."/>
            <person name="Rong L."/>
            <person name="Tian Y."/>
            <person name="Yao Z."/>
            <person name="Fu G."/>
            <person name="Chen B."/>
            <person name="Fang R."/>
            <person name="Qiang B."/>
            <person name="Chen Z."/>
            <person name="Zhao G.P."/>
            <person name="Tang J.L."/>
            <person name="He C."/>
        </authorList>
    </citation>
    <scope>NUCLEOTIDE SEQUENCE [LARGE SCALE GENOMIC DNA]</scope>
    <source>
        <strain evidence="12 13">8004</strain>
    </source>
</reference>
<dbReference type="InterPro" id="IPR036909">
    <property type="entry name" value="Cyt_c-like_dom_sf"/>
</dbReference>
<dbReference type="PROSITE" id="PS51007">
    <property type="entry name" value="CYTC"/>
    <property type="match status" value="1"/>
</dbReference>
<comment type="subcellular location">
    <subcellularLocation>
        <location evidence="1">Membrane</location>
        <topology evidence="1">Multi-pass membrane protein</topology>
    </subcellularLocation>
</comment>
<dbReference type="Proteomes" id="UP000000420">
    <property type="component" value="Chromosome"/>
</dbReference>
<evidence type="ECO:0000256" key="10">
    <source>
        <dbReference type="SAM" id="Phobius"/>
    </source>
</evidence>
<organism evidence="12 13">
    <name type="scientific">Xanthomonas campestris pv. campestris (strain 8004)</name>
    <dbReference type="NCBI Taxonomy" id="314565"/>
    <lineage>
        <taxon>Bacteria</taxon>
        <taxon>Pseudomonadati</taxon>
        <taxon>Pseudomonadota</taxon>
        <taxon>Gammaproteobacteria</taxon>
        <taxon>Lysobacterales</taxon>
        <taxon>Lysobacteraceae</taxon>
        <taxon>Xanthomonas</taxon>
    </lineage>
</organism>
<feature type="transmembrane region" description="Helical" evidence="10">
    <location>
        <begin position="655"/>
        <end position="672"/>
    </location>
</feature>
<feature type="transmembrane region" description="Helical" evidence="10">
    <location>
        <begin position="533"/>
        <end position="551"/>
    </location>
</feature>
<dbReference type="Pfam" id="PF03239">
    <property type="entry name" value="FTR1"/>
    <property type="match status" value="1"/>
</dbReference>
<dbReference type="Gene3D" id="1.10.760.10">
    <property type="entry name" value="Cytochrome c-like domain"/>
    <property type="match status" value="1"/>
</dbReference>
<dbReference type="InterPro" id="IPR009056">
    <property type="entry name" value="Cyt_c-like_dom"/>
</dbReference>
<dbReference type="HOGENOM" id="CLU_027143_0_0_6"/>
<keyword evidence="7 9" id="KW-0408">Iron</keyword>
<dbReference type="EMBL" id="CP000050">
    <property type="protein sequence ID" value="AAY49349.1"/>
    <property type="molecule type" value="Genomic_DNA"/>
</dbReference>
<evidence type="ECO:0000256" key="4">
    <source>
        <dbReference type="ARBA" id="ARBA00022692"/>
    </source>
</evidence>
<feature type="transmembrane region" description="Helical" evidence="10">
    <location>
        <begin position="571"/>
        <end position="591"/>
    </location>
</feature>
<evidence type="ECO:0000313" key="13">
    <source>
        <dbReference type="Proteomes" id="UP000000420"/>
    </source>
</evidence>
<evidence type="ECO:0000256" key="1">
    <source>
        <dbReference type="ARBA" id="ARBA00004141"/>
    </source>
</evidence>
<keyword evidence="8 10" id="KW-0472">Membrane</keyword>
<evidence type="ECO:0000256" key="5">
    <source>
        <dbReference type="ARBA" id="ARBA00022723"/>
    </source>
</evidence>
<dbReference type="GO" id="GO:0009055">
    <property type="term" value="F:electron transfer activity"/>
    <property type="evidence" value="ECO:0007669"/>
    <property type="project" value="InterPro"/>
</dbReference>
<evidence type="ECO:0000256" key="9">
    <source>
        <dbReference type="PROSITE-ProRule" id="PRU00433"/>
    </source>
</evidence>
<keyword evidence="6 10" id="KW-1133">Transmembrane helix</keyword>
<feature type="transmembrane region" description="Helical" evidence="10">
    <location>
        <begin position="425"/>
        <end position="450"/>
    </location>
</feature>
<keyword evidence="3 9" id="KW-0349">Heme</keyword>
<feature type="transmembrane region" description="Helical" evidence="10">
    <location>
        <begin position="496"/>
        <end position="513"/>
    </location>
</feature>
<dbReference type="PANTHER" id="PTHR31632:SF2">
    <property type="entry name" value="PLASMA MEMBRANE IRON PERMEASE"/>
    <property type="match status" value="1"/>
</dbReference>
<sequence>MLCALDAQLLRTSCLGDVNLICWQRLLPFALNLAESVPMTPRMIFLSLSGWVLTAAFALNAAASEKTVATTWRLLDYIAVDYREAVKDGRVVNEAEYAEMVEFSSTVNQSIKNLSATSQLANLEEGAQALQTAIGNKLPPEKIAAQARELGATLIRAYPIPVGPTTPPNFDRGKEIYAQVCANCHGLSGAGDGPVSSSLDPPPIDFTDRHRAEQRSVFALQQVIEQGLEGTSMISYATLPAEDRWALATYVGSLAYPESLAEAGKRQLEENPGLRQQVDMGTYIGTTPAALAEKLRSNGLAEAVTAYLRRHPEALESPSTSNALSTSKKLLQEALDAYRVGDRKAAQDLALAAYLDGFEPVEPLLAARDSQLMVKIETGMARVRSSMAAAAPAEQVSTYIKDLDGYFSQAEQILGSSESSAITSYLAAFTILLREGLEALLIVIAVIALLRKTERPQMLGWVHAGWTSALLAGAATWALATWVITISGASRELSEGFGSLIAAVVLIWVGIWMHGKAQADAWQRYVREKFGSAVGRSSGFLLMGLVFLVVYREVFETILFYAAIWTQGNELSVIAGGASAAILLVLIGWLMMRYSRRLPISTFFRYSSWMIAVLAVALAGKAVSALQEAGYVPVHLLEGWPRAELLGLYPTSEGVLAQVAALLVIIAGYTLTDRSSRHLGSSQ</sequence>
<name>A0A0H2X7Z6_XANC8</name>
<accession>A0A0H2X7Z6</accession>